<proteinExistence type="inferred from homology"/>
<feature type="region of interest" description="Disordered" evidence="6">
    <location>
        <begin position="546"/>
        <end position="579"/>
    </location>
</feature>
<dbReference type="InterPro" id="IPR006709">
    <property type="entry name" value="SSU_processome_Utp14"/>
</dbReference>
<protein>
    <submittedName>
        <fullName evidence="7">(diamondback moth) hypothetical protein</fullName>
    </submittedName>
</protein>
<keyword evidence="4" id="KW-0539">Nucleus</keyword>
<feature type="compositionally biased region" description="Basic and acidic residues" evidence="6">
    <location>
        <begin position="370"/>
        <end position="383"/>
    </location>
</feature>
<feature type="region of interest" description="Disordered" evidence="6">
    <location>
        <begin position="356"/>
        <end position="395"/>
    </location>
</feature>
<sequence>MEDYDDNEINESEHSRLISAVSKLDKTQHIKVPTRSEPTNLNSEFNLIKSSNKLDLTNVVKVLENTTNHVQIGKKLKKTHDVSKVLPKPLEKPQIERIKRATGYEAAKKKVGRWDPVVARSRTVDYVSFPIKHASQKMQPTKDFLSKLKLKSPLELELDQVDPPAPAVADEDDQEQTYPMTYEEMVEQRQHLAKMRAQQSFKAAKAKRQSKIKSKKYHRILKKEKLKQQLKEFEELQKTDPEEALKKLETLEKSRALERHTLRHKNTGKWAKNKLVRAKYDKEVRQELAEQLAVGRGLTAKAGNNESTDDEANDNEGIADIILAQDPSNPWMLKRSDKSNIDAEFDFGYKKYVQSRKNKADESDTESEQETTKKDDFNKKEPSDDVQVSNGSESATYKDILENMILGQSENKIGLSEKKNHIEKNKQTTLVSKSGIKKKKDTVKPKLKKVISTKIIATSSWVVESADEKDRNPKTEADITEGFESLEDKFKGKVDIKLKKLRDQVNKLEKRKKWIEAKEDKIEKDNLEYLSFKNRKLKAIIDDQLNETSSKTPGNEKKEDTLQKLTPTTQTNQPSKTEANIDPSRFIQVKPKFLNSIIPEGENDLDQLDDDEQVVPKVNIEEVFEEDDVVASFRQEKEEEANKDQPQDIDLSLPGWGSWGGKGVKAPKKRKNRFILKAPPKVPRRDENKGDIIIKEYKDPKLAVHKVSDVPFPFTSVKEYEASIRAPIGNTFIPEKAHKKLIRPSVITKAGTIIEPMDEEELLVPRNRAFKNENVIKVLAKK</sequence>
<comment type="subcellular location">
    <subcellularLocation>
        <location evidence="1">Nucleus</location>
        <location evidence="1">Nucleolus</location>
    </subcellularLocation>
</comment>
<feature type="coiled-coil region" evidence="5">
    <location>
        <begin position="491"/>
        <end position="525"/>
    </location>
</feature>
<dbReference type="GO" id="GO:0032040">
    <property type="term" value="C:small-subunit processome"/>
    <property type="evidence" value="ECO:0007669"/>
    <property type="project" value="InterPro"/>
</dbReference>
<evidence type="ECO:0000256" key="2">
    <source>
        <dbReference type="ARBA" id="ARBA00007774"/>
    </source>
</evidence>
<evidence type="ECO:0000256" key="6">
    <source>
        <dbReference type="SAM" id="MobiDB-lite"/>
    </source>
</evidence>
<evidence type="ECO:0000256" key="3">
    <source>
        <dbReference type="ARBA" id="ARBA00022553"/>
    </source>
</evidence>
<evidence type="ECO:0000256" key="4">
    <source>
        <dbReference type="ARBA" id="ARBA00023242"/>
    </source>
</evidence>
<accession>A0A8S4E9N3</accession>
<dbReference type="Proteomes" id="UP000653454">
    <property type="component" value="Unassembled WGS sequence"/>
</dbReference>
<dbReference type="EMBL" id="CAJHNJ030000013">
    <property type="protein sequence ID" value="CAG9112123.1"/>
    <property type="molecule type" value="Genomic_DNA"/>
</dbReference>
<evidence type="ECO:0000256" key="1">
    <source>
        <dbReference type="ARBA" id="ARBA00004604"/>
    </source>
</evidence>
<feature type="region of interest" description="Disordered" evidence="6">
    <location>
        <begin position="637"/>
        <end position="666"/>
    </location>
</feature>
<feature type="compositionally biased region" description="Basic and acidic residues" evidence="6">
    <location>
        <begin position="637"/>
        <end position="646"/>
    </location>
</feature>
<dbReference type="PANTHER" id="PTHR14150">
    <property type="entry name" value="U3 SMALL NUCLEOLAR RNA-ASSOCIATED PROTEIN 14"/>
    <property type="match status" value="1"/>
</dbReference>
<organism evidence="7 8">
    <name type="scientific">Plutella xylostella</name>
    <name type="common">Diamondback moth</name>
    <name type="synonym">Plutella maculipennis</name>
    <dbReference type="NCBI Taxonomy" id="51655"/>
    <lineage>
        <taxon>Eukaryota</taxon>
        <taxon>Metazoa</taxon>
        <taxon>Ecdysozoa</taxon>
        <taxon>Arthropoda</taxon>
        <taxon>Hexapoda</taxon>
        <taxon>Insecta</taxon>
        <taxon>Pterygota</taxon>
        <taxon>Neoptera</taxon>
        <taxon>Endopterygota</taxon>
        <taxon>Lepidoptera</taxon>
        <taxon>Glossata</taxon>
        <taxon>Ditrysia</taxon>
        <taxon>Yponomeutoidea</taxon>
        <taxon>Plutellidae</taxon>
        <taxon>Plutella</taxon>
    </lineage>
</organism>
<comment type="caution">
    <text evidence="7">The sequence shown here is derived from an EMBL/GenBank/DDBJ whole genome shotgun (WGS) entry which is preliminary data.</text>
</comment>
<dbReference type="GO" id="GO:0006364">
    <property type="term" value="P:rRNA processing"/>
    <property type="evidence" value="ECO:0007669"/>
    <property type="project" value="InterPro"/>
</dbReference>
<name>A0A8S4E9N3_PLUXY</name>
<dbReference type="Pfam" id="PF04615">
    <property type="entry name" value="Utp14"/>
    <property type="match status" value="1"/>
</dbReference>
<keyword evidence="5" id="KW-0175">Coiled coil</keyword>
<keyword evidence="3" id="KW-0597">Phosphoprotein</keyword>
<keyword evidence="8" id="KW-1185">Reference proteome</keyword>
<feature type="compositionally biased region" description="Polar residues" evidence="6">
    <location>
        <begin position="563"/>
        <end position="578"/>
    </location>
</feature>
<evidence type="ECO:0000256" key="5">
    <source>
        <dbReference type="SAM" id="Coils"/>
    </source>
</evidence>
<evidence type="ECO:0000313" key="8">
    <source>
        <dbReference type="Proteomes" id="UP000653454"/>
    </source>
</evidence>
<reference evidence="7" key="1">
    <citation type="submission" date="2020-11" db="EMBL/GenBank/DDBJ databases">
        <authorList>
            <person name="Whiteford S."/>
        </authorList>
    </citation>
    <scope>NUCLEOTIDE SEQUENCE</scope>
</reference>
<gene>
    <name evidence="7" type="ORF">PLXY2_LOCUS4782</name>
</gene>
<dbReference type="PANTHER" id="PTHR14150:SF12">
    <property type="entry name" value="U3 SMALL NUCLEOLAR RNA-ASSOCIATED PROTEIN 14 HOMOLOG A"/>
    <property type="match status" value="1"/>
</dbReference>
<feature type="compositionally biased region" description="Polar residues" evidence="6">
    <location>
        <begin position="386"/>
        <end position="395"/>
    </location>
</feature>
<dbReference type="AlphaFoldDB" id="A0A8S4E9N3"/>
<evidence type="ECO:0000313" key="7">
    <source>
        <dbReference type="EMBL" id="CAG9112123.1"/>
    </source>
</evidence>
<comment type="similarity">
    <text evidence="2">Belongs to the UTP14 family.</text>
</comment>